<dbReference type="RefSeq" id="WP_051404760.1">
    <property type="nucleotide sequence ID" value="NZ_CACRSP010000015.1"/>
</dbReference>
<dbReference type="EC" id="1.5.1.39" evidence="5"/>
<evidence type="ECO:0000313" key="6">
    <source>
        <dbReference type="Proteomes" id="UP000429211"/>
    </source>
</evidence>
<dbReference type="AlphaFoldDB" id="A0A6N2V144"/>
<protein>
    <submittedName>
        <fullName evidence="5">FMN reductase [NAD(P)H]</fullName>
        <ecNumber evidence="5">1.5.1.39</ecNumber>
    </submittedName>
    <submittedName>
        <fullName evidence="4">Nitroreductase family protein</fullName>
    </submittedName>
</protein>
<evidence type="ECO:0000313" key="5">
    <source>
        <dbReference type="EMBL" id="VYT20796.1"/>
    </source>
</evidence>
<dbReference type="EMBL" id="WDPD01000001">
    <property type="protein sequence ID" value="KAB7462524.1"/>
    <property type="molecule type" value="Genomic_DNA"/>
</dbReference>
<dbReference type="SUPFAM" id="SSF55469">
    <property type="entry name" value="FMN-dependent nitroreductase-like"/>
    <property type="match status" value="1"/>
</dbReference>
<dbReference type="GO" id="GO:0008752">
    <property type="term" value="F:FMN reductase [NAD(P)H] activity"/>
    <property type="evidence" value="ECO:0007669"/>
    <property type="project" value="UniProtKB-EC"/>
</dbReference>
<dbReference type="Gene3D" id="3.40.109.10">
    <property type="entry name" value="NADH Oxidase"/>
    <property type="match status" value="1"/>
</dbReference>
<organism evidence="5">
    <name type="scientific">Bifidobacterium dentium</name>
    <dbReference type="NCBI Taxonomy" id="1689"/>
    <lineage>
        <taxon>Bacteria</taxon>
        <taxon>Bacillati</taxon>
        <taxon>Actinomycetota</taxon>
        <taxon>Actinomycetes</taxon>
        <taxon>Bifidobacteriales</taxon>
        <taxon>Bifidobacteriaceae</taxon>
        <taxon>Bifidobacterium</taxon>
    </lineage>
</organism>
<dbReference type="InterPro" id="IPR000415">
    <property type="entry name" value="Nitroreductase-like"/>
</dbReference>
<dbReference type="InterPro" id="IPR029479">
    <property type="entry name" value="Nitroreductase"/>
</dbReference>
<dbReference type="EMBL" id="CACRSP010000015">
    <property type="protein sequence ID" value="VYT20796.1"/>
    <property type="molecule type" value="Genomic_DNA"/>
</dbReference>
<evidence type="ECO:0000313" key="4">
    <source>
        <dbReference type="EMBL" id="KAB7462524.1"/>
    </source>
</evidence>
<dbReference type="Pfam" id="PF00881">
    <property type="entry name" value="Nitroreductase"/>
    <property type="match status" value="1"/>
</dbReference>
<sequence>MQVKRAIKRIIPNKILNKYQEYKAWKQLKAEALKQLKRYNNAFAKPGKRGKTQSEARVTFYGHQIEKGLSHGEFRMGFGKNALRNLSVSLAELKDEDPMYKENIVYMSALAALWEYRTRHEAAHFDIAEVISLFPKDIWDDAEKTNAHLGGSVVVTATSKENNAELPFGQLFSSRRSIREYSSQPVTQDEIQRVVELAMKTPSVCNRQSTRVYAITNEATIEKALKLQGGFNGYAMPPVLFLITADNSAFLWPNERNEGFTDGGLFSMSLLLSLEANGLAACPLNTMMSDDIDKKTKALVGVPDSEFLVMYIAAGHFAAESKTCISQRFPVDRILKIIK</sequence>
<dbReference type="Proteomes" id="UP000429211">
    <property type="component" value="Unassembled WGS sequence"/>
</dbReference>
<dbReference type="PANTHER" id="PTHR43673">
    <property type="entry name" value="NAD(P)H NITROREDUCTASE YDGI-RELATED"/>
    <property type="match status" value="1"/>
</dbReference>
<name>A0A6N2V144_9BIFI</name>
<evidence type="ECO:0000256" key="2">
    <source>
        <dbReference type="ARBA" id="ARBA00023002"/>
    </source>
</evidence>
<comment type="similarity">
    <text evidence="1">Belongs to the nitroreductase family.</text>
</comment>
<gene>
    <name evidence="5" type="primary">nfrA2</name>
    <name evidence="5" type="ORF">BDLFYP24_00551</name>
    <name evidence="4" type="ORF">GBB04_01770</name>
</gene>
<proteinExistence type="inferred from homology"/>
<accession>A0A6N2V144</accession>
<dbReference type="PANTHER" id="PTHR43673:SF10">
    <property type="entry name" value="NADH DEHYDROGENASE_NAD(P)H NITROREDUCTASE XCC3605-RELATED"/>
    <property type="match status" value="1"/>
</dbReference>
<keyword evidence="2 5" id="KW-0560">Oxidoreductase</keyword>
<reference evidence="5" key="2">
    <citation type="submission" date="2019-11" db="EMBL/GenBank/DDBJ databases">
        <authorList>
            <person name="Feng L."/>
        </authorList>
    </citation>
    <scope>NUCLEOTIDE SEQUENCE</scope>
    <source>
        <strain evidence="5">BdentiumLFYP24</strain>
    </source>
</reference>
<reference evidence="4 6" key="1">
    <citation type="journal article" date="2019" name="Nat. Med.">
        <title>A library of human gut bacterial isolates paired with longitudinal multiomics data enables mechanistic microbiome research.</title>
        <authorList>
            <person name="Poyet M."/>
            <person name="Groussin M."/>
            <person name="Gibbons S.M."/>
            <person name="Avila-Pacheco J."/>
            <person name="Jiang X."/>
            <person name="Kearney S.M."/>
            <person name="Perrotta A.R."/>
            <person name="Berdy B."/>
            <person name="Zhao S."/>
            <person name="Lieberman T.D."/>
            <person name="Swanson P.K."/>
            <person name="Smith M."/>
            <person name="Roesemann S."/>
            <person name="Alexander J.E."/>
            <person name="Rich S.A."/>
            <person name="Livny J."/>
            <person name="Vlamakis H."/>
            <person name="Clish C."/>
            <person name="Bullock K."/>
            <person name="Deik A."/>
            <person name="Scott J."/>
            <person name="Pierce K.A."/>
            <person name="Xavier R.J."/>
            <person name="Alm E.J."/>
        </authorList>
    </citation>
    <scope>NUCLEOTIDE SEQUENCE [LARGE SCALE GENOMIC DNA]</scope>
    <source>
        <strain evidence="4 6">BIOML-A2</strain>
    </source>
</reference>
<feature type="domain" description="Nitroreductase" evidence="3">
    <location>
        <begin position="174"/>
        <end position="226"/>
    </location>
</feature>
<evidence type="ECO:0000256" key="1">
    <source>
        <dbReference type="ARBA" id="ARBA00007118"/>
    </source>
</evidence>
<evidence type="ECO:0000259" key="3">
    <source>
        <dbReference type="Pfam" id="PF00881"/>
    </source>
</evidence>
<dbReference type="CDD" id="cd02062">
    <property type="entry name" value="Nitro_FMN_reductase"/>
    <property type="match status" value="1"/>
</dbReference>